<proteinExistence type="predicted"/>
<dbReference type="STRING" id="947013.SAMN04488109_6449"/>
<organism evidence="1 2">
    <name type="scientific">Chryseolinea serpens</name>
    <dbReference type="NCBI Taxonomy" id="947013"/>
    <lineage>
        <taxon>Bacteria</taxon>
        <taxon>Pseudomonadati</taxon>
        <taxon>Bacteroidota</taxon>
        <taxon>Cytophagia</taxon>
        <taxon>Cytophagales</taxon>
        <taxon>Fulvivirgaceae</taxon>
        <taxon>Chryseolinea</taxon>
    </lineage>
</organism>
<dbReference type="AlphaFoldDB" id="A0A1M5XFV2"/>
<sequence length="84" mass="10180">MIAYTEFDELTLEDKISTLYEKGTFVMAIRYYGYKINLYLLGNFYLEVFINHKFSLIEKIIPLDHMHTRMKFYSDQIKLPKEEL</sequence>
<dbReference type="EMBL" id="FQWQ01000006">
    <property type="protein sequence ID" value="SHH98113.1"/>
    <property type="molecule type" value="Genomic_DNA"/>
</dbReference>
<dbReference type="RefSeq" id="WP_073142817.1">
    <property type="nucleotide sequence ID" value="NZ_FQWQ01000006.1"/>
</dbReference>
<dbReference type="OrthoDB" id="886340at2"/>
<evidence type="ECO:0000313" key="2">
    <source>
        <dbReference type="Proteomes" id="UP000184212"/>
    </source>
</evidence>
<keyword evidence="2" id="KW-1185">Reference proteome</keyword>
<reference evidence="1 2" key="1">
    <citation type="submission" date="2016-11" db="EMBL/GenBank/DDBJ databases">
        <authorList>
            <person name="Jaros S."/>
            <person name="Januszkiewicz K."/>
            <person name="Wedrychowicz H."/>
        </authorList>
    </citation>
    <scope>NUCLEOTIDE SEQUENCE [LARGE SCALE GENOMIC DNA]</scope>
    <source>
        <strain evidence="1 2">DSM 24574</strain>
    </source>
</reference>
<protein>
    <submittedName>
        <fullName evidence="1">Uncharacterized protein</fullName>
    </submittedName>
</protein>
<dbReference type="Proteomes" id="UP000184212">
    <property type="component" value="Unassembled WGS sequence"/>
</dbReference>
<name>A0A1M5XFV2_9BACT</name>
<gene>
    <name evidence="1" type="ORF">SAMN04488109_6449</name>
</gene>
<evidence type="ECO:0000313" key="1">
    <source>
        <dbReference type="EMBL" id="SHH98113.1"/>
    </source>
</evidence>
<accession>A0A1M5XFV2</accession>